<evidence type="ECO:0000313" key="3">
    <source>
        <dbReference type="EMBL" id="TBN52185.1"/>
    </source>
</evidence>
<evidence type="ECO:0000313" key="4">
    <source>
        <dbReference type="Proteomes" id="UP000198409"/>
    </source>
</evidence>
<dbReference type="EMBL" id="SIRL01000002">
    <property type="protein sequence ID" value="TBN52185.1"/>
    <property type="molecule type" value="Genomic_DNA"/>
</dbReference>
<dbReference type="Proteomes" id="UP000292859">
    <property type="component" value="Unassembled WGS sequence"/>
</dbReference>
<feature type="chain" id="PRO_5012760060" evidence="1">
    <location>
        <begin position="20"/>
        <end position="222"/>
    </location>
</feature>
<keyword evidence="5" id="KW-1185">Reference proteome</keyword>
<dbReference type="EMBL" id="FZNM01000002">
    <property type="protein sequence ID" value="SNR34364.1"/>
    <property type="molecule type" value="Genomic_DNA"/>
</dbReference>
<name>A0A238VJK9_9RHOB</name>
<dbReference type="Proteomes" id="UP000198409">
    <property type="component" value="Unassembled WGS sequence"/>
</dbReference>
<reference evidence="4" key="2">
    <citation type="submission" date="2017-06" db="EMBL/GenBank/DDBJ databases">
        <authorList>
            <person name="Varghese N."/>
            <person name="Submissions S."/>
        </authorList>
    </citation>
    <scope>NUCLEOTIDE SEQUENCE [LARGE SCALE GENOMIC DNA]</scope>
    <source>
        <strain evidence="4">DSM 26170</strain>
    </source>
</reference>
<evidence type="ECO:0000313" key="2">
    <source>
        <dbReference type="EMBL" id="SNR34364.1"/>
    </source>
</evidence>
<gene>
    <name evidence="3" type="ORF">EYF88_04655</name>
    <name evidence="2" type="ORF">SAMN06265378_102308</name>
</gene>
<sequence>MTRHAAFCLFLLLPNGALAQILDRESMQLVQETAQAICGEIIGAGENREIEIEGEVNAELRGLARRLADAGIEGSARLEDGSYAGVLREELASERQNARDCRRQVFDRLMDRIDSAPPTDETGGLDPAPGIDPMADFPGGYAELAGMVVWGPYINCSVYNDAPALAQVTSINYMLYGMFGPQPVSMPCTYNCVISGYNSSVFSGPPNNPNVTNGSCSVTAMR</sequence>
<feature type="signal peptide" evidence="1">
    <location>
        <begin position="1"/>
        <end position="19"/>
    </location>
</feature>
<organism evidence="2 4">
    <name type="scientific">Paracoccus sediminis</name>
    <dbReference type="NCBI Taxonomy" id="1214787"/>
    <lineage>
        <taxon>Bacteria</taxon>
        <taxon>Pseudomonadati</taxon>
        <taxon>Pseudomonadota</taxon>
        <taxon>Alphaproteobacteria</taxon>
        <taxon>Rhodobacterales</taxon>
        <taxon>Paracoccaceae</taxon>
        <taxon>Paracoccus</taxon>
    </lineage>
</organism>
<accession>A0A238VJK9</accession>
<evidence type="ECO:0000256" key="1">
    <source>
        <dbReference type="SAM" id="SignalP"/>
    </source>
</evidence>
<reference evidence="3 5" key="3">
    <citation type="submission" date="2019-02" db="EMBL/GenBank/DDBJ databases">
        <authorList>
            <person name="Zhang G."/>
        </authorList>
    </citation>
    <scope>NUCLEOTIDE SEQUENCE [LARGE SCALE GENOMIC DNA]</scope>
    <source>
        <strain evidence="3 5">CMB17</strain>
    </source>
</reference>
<evidence type="ECO:0000313" key="5">
    <source>
        <dbReference type="Proteomes" id="UP000292859"/>
    </source>
</evidence>
<protein>
    <submittedName>
        <fullName evidence="2">Uncharacterized protein</fullName>
    </submittedName>
</protein>
<reference evidence="2" key="1">
    <citation type="submission" date="2017-06" db="EMBL/GenBank/DDBJ databases">
        <authorList>
            <person name="Kim H.J."/>
            <person name="Triplett B.A."/>
        </authorList>
    </citation>
    <scope>NUCLEOTIDE SEQUENCE [LARGE SCALE GENOMIC DNA]</scope>
    <source>
        <strain evidence="2">DSM 26170</strain>
    </source>
</reference>
<proteinExistence type="predicted"/>
<dbReference type="AlphaFoldDB" id="A0A238VJK9"/>
<keyword evidence="1" id="KW-0732">Signal</keyword>